<keyword evidence="10 14" id="KW-1133">Transmembrane helix</keyword>
<dbReference type="EMBL" id="JWZX01002618">
    <property type="protein sequence ID" value="KOO28112.1"/>
    <property type="molecule type" value="Genomic_DNA"/>
</dbReference>
<evidence type="ECO:0000256" key="5">
    <source>
        <dbReference type="ARBA" id="ARBA00022516"/>
    </source>
</evidence>
<comment type="pathway">
    <text evidence="2">Glycerolipid metabolism; triacylglycerol biosynthesis.</text>
</comment>
<comment type="subcellular location">
    <subcellularLocation>
        <location evidence="1 14">Endoplasmic reticulum membrane</location>
        <topology evidence="1 14">Multi-pass membrane protein</topology>
    </subcellularLocation>
</comment>
<gene>
    <name evidence="15" type="ORF">Ctob_002731</name>
</gene>
<feature type="transmembrane region" description="Helical" evidence="14">
    <location>
        <begin position="260"/>
        <end position="279"/>
    </location>
</feature>
<dbReference type="GO" id="GO:0004144">
    <property type="term" value="F:diacylglycerol O-acyltransferase activity"/>
    <property type="evidence" value="ECO:0007669"/>
    <property type="project" value="TreeGrafter"/>
</dbReference>
<reference evidence="16" key="1">
    <citation type="journal article" date="2015" name="PLoS Genet.">
        <title>Genome Sequence and Transcriptome Analyses of Chrysochromulina tobin: Metabolic Tools for Enhanced Algal Fitness in the Prominent Order Prymnesiales (Haptophyceae).</title>
        <authorList>
            <person name="Hovde B.T."/>
            <person name="Deodato C.R."/>
            <person name="Hunsperger H.M."/>
            <person name="Ryken S.A."/>
            <person name="Yost W."/>
            <person name="Jha R.K."/>
            <person name="Patterson J."/>
            <person name="Monnat R.J. Jr."/>
            <person name="Barlow S.B."/>
            <person name="Starkenburg S.R."/>
            <person name="Cattolico R.A."/>
        </authorList>
    </citation>
    <scope>NUCLEOTIDE SEQUENCE</scope>
    <source>
        <strain evidence="16">CCMP291</strain>
    </source>
</reference>
<keyword evidence="5" id="KW-0444">Lipid biosynthesis</keyword>
<keyword evidence="6 14" id="KW-0808">Transferase</keyword>
<name>A0A0M0JP97_9EUKA</name>
<dbReference type="InterPro" id="IPR007130">
    <property type="entry name" value="DAGAT"/>
</dbReference>
<evidence type="ECO:0000256" key="9">
    <source>
        <dbReference type="ARBA" id="ARBA00022824"/>
    </source>
</evidence>
<feature type="transmembrane region" description="Helical" evidence="14">
    <location>
        <begin position="222"/>
        <end position="240"/>
    </location>
</feature>
<keyword evidence="13 15" id="KW-0012">Acyltransferase</keyword>
<evidence type="ECO:0000256" key="10">
    <source>
        <dbReference type="ARBA" id="ARBA00022989"/>
    </source>
</evidence>
<dbReference type="EC" id="2.3.1.-" evidence="14"/>
<evidence type="ECO:0000256" key="12">
    <source>
        <dbReference type="ARBA" id="ARBA00023136"/>
    </source>
</evidence>
<keyword evidence="12 14" id="KW-0472">Membrane</keyword>
<evidence type="ECO:0000313" key="15">
    <source>
        <dbReference type="EMBL" id="KOO28112.1"/>
    </source>
</evidence>
<keyword evidence="8" id="KW-0319">Glycerol metabolism</keyword>
<feature type="transmembrane region" description="Helical" evidence="14">
    <location>
        <begin position="21"/>
        <end position="42"/>
    </location>
</feature>
<evidence type="ECO:0000313" key="16">
    <source>
        <dbReference type="Proteomes" id="UP000037460"/>
    </source>
</evidence>
<keyword evidence="9 14" id="KW-0256">Endoplasmic reticulum</keyword>
<evidence type="ECO:0000256" key="3">
    <source>
        <dbReference type="ARBA" id="ARBA00005189"/>
    </source>
</evidence>
<evidence type="ECO:0000256" key="11">
    <source>
        <dbReference type="ARBA" id="ARBA00023098"/>
    </source>
</evidence>
<comment type="pathway">
    <text evidence="3">Lipid metabolism.</text>
</comment>
<evidence type="ECO:0000256" key="14">
    <source>
        <dbReference type="RuleBase" id="RU367023"/>
    </source>
</evidence>
<protein>
    <recommendedName>
        <fullName evidence="14">Acyltransferase</fullName>
        <ecNumber evidence="14">2.3.1.-</ecNumber>
    </recommendedName>
</protein>
<comment type="similarity">
    <text evidence="4 14">Belongs to the diacylglycerol acyltransferase family.</text>
</comment>
<evidence type="ECO:0000256" key="13">
    <source>
        <dbReference type="ARBA" id="ARBA00023315"/>
    </source>
</evidence>
<dbReference type="OrthoDB" id="264532at2759"/>
<dbReference type="PANTHER" id="PTHR12317">
    <property type="entry name" value="DIACYLGLYCEROL O-ACYLTRANSFERASE"/>
    <property type="match status" value="1"/>
</dbReference>
<evidence type="ECO:0000256" key="1">
    <source>
        <dbReference type="ARBA" id="ARBA00004477"/>
    </source>
</evidence>
<dbReference type="PANTHER" id="PTHR12317:SF0">
    <property type="entry name" value="ACYLTRANSFERASE"/>
    <property type="match status" value="1"/>
</dbReference>
<dbReference type="GO" id="GO:0006071">
    <property type="term" value="P:glycerol metabolic process"/>
    <property type="evidence" value="ECO:0007669"/>
    <property type="project" value="UniProtKB-KW"/>
</dbReference>
<proteinExistence type="inferred from homology"/>
<evidence type="ECO:0000256" key="6">
    <source>
        <dbReference type="ARBA" id="ARBA00022679"/>
    </source>
</evidence>
<dbReference type="GO" id="GO:0005789">
    <property type="term" value="C:endoplasmic reticulum membrane"/>
    <property type="evidence" value="ECO:0007669"/>
    <property type="project" value="UniProtKB-SubCell"/>
</dbReference>
<dbReference type="AlphaFoldDB" id="A0A0M0JP97"/>
<feature type="transmembrane region" description="Helical" evidence="14">
    <location>
        <begin position="48"/>
        <end position="67"/>
    </location>
</feature>
<keyword evidence="7 14" id="KW-0812">Transmembrane</keyword>
<dbReference type="Pfam" id="PF03982">
    <property type="entry name" value="DAGAT"/>
    <property type="match status" value="1"/>
</dbReference>
<evidence type="ECO:0000256" key="2">
    <source>
        <dbReference type="ARBA" id="ARBA00004771"/>
    </source>
</evidence>
<organism evidence="15 16">
    <name type="scientific">Chrysochromulina tobinii</name>
    <dbReference type="NCBI Taxonomy" id="1460289"/>
    <lineage>
        <taxon>Eukaryota</taxon>
        <taxon>Haptista</taxon>
        <taxon>Haptophyta</taxon>
        <taxon>Prymnesiophyceae</taxon>
        <taxon>Prymnesiales</taxon>
        <taxon>Chrysochromulinaceae</taxon>
        <taxon>Chrysochromulina</taxon>
    </lineage>
</organism>
<keyword evidence="11" id="KW-0443">Lipid metabolism</keyword>
<evidence type="ECO:0000256" key="8">
    <source>
        <dbReference type="ARBA" id="ARBA00022798"/>
    </source>
</evidence>
<accession>A0A0M0JP97</accession>
<keyword evidence="16" id="KW-1185">Reference proteome</keyword>
<evidence type="ECO:0000256" key="4">
    <source>
        <dbReference type="ARBA" id="ARBA00005420"/>
    </source>
</evidence>
<dbReference type="GO" id="GO:0019432">
    <property type="term" value="P:triglyceride biosynthetic process"/>
    <property type="evidence" value="ECO:0007669"/>
    <property type="project" value="TreeGrafter"/>
</dbReference>
<comment type="caution">
    <text evidence="15">The sequence shown here is derived from an EMBL/GenBank/DDBJ whole genome shotgun (WGS) entry which is preliminary data.</text>
</comment>
<dbReference type="Proteomes" id="UP000037460">
    <property type="component" value="Unassembled WGS sequence"/>
</dbReference>
<evidence type="ECO:0000256" key="7">
    <source>
        <dbReference type="ARBA" id="ARBA00022692"/>
    </source>
</evidence>
<sequence length="339" mass="37780">MALTHCHTIGASDTFLSRLQGALAFTVVWGLGQFVGPLSPLLLGVAAFYLPSWLVLILISSVAYPFLVPNEALYSPRFCRFVLSKAGWLKGGSTLWASEDVLKLKDRVNESIMVCYHPHGLIPCGFSLNGAVRARAQDNATYLPPWLPLNASVSGVQAPVLFKIPVLRHILLAFGCCVPATKEGVHHLLSTRTTFGIIPGGSEEVALHQNGRENLYLKKRAGFLKYALQHGYTLVIAFTFGESDLYKSVSALRPLNLWLVKTFGFVLPIFWGTWFFPLLPRRDVPLHTVFGKALHLPKIENPTAAQVAEWHATYMRELEDLFDRHKGQFGYGDRTLKFF</sequence>